<dbReference type="GO" id="GO:0016485">
    <property type="term" value="P:protein processing"/>
    <property type="evidence" value="ECO:0007669"/>
    <property type="project" value="TreeGrafter"/>
</dbReference>
<dbReference type="PANTHER" id="PTHR11733:SF228">
    <property type="entry name" value="PROTEIN GONE EARLY"/>
    <property type="match status" value="1"/>
</dbReference>
<evidence type="ECO:0000256" key="1">
    <source>
        <dbReference type="ARBA" id="ARBA00001947"/>
    </source>
</evidence>
<evidence type="ECO:0000259" key="10">
    <source>
        <dbReference type="Pfam" id="PF01431"/>
    </source>
</evidence>
<keyword evidence="7" id="KW-0482">Metalloprotease</keyword>
<keyword evidence="9" id="KW-0472">Membrane</keyword>
<comment type="cofactor">
    <cofactor evidence="1">
        <name>Zn(2+)</name>
        <dbReference type="ChEBI" id="CHEBI:29105"/>
    </cofactor>
</comment>
<dbReference type="EMBL" id="JAVRJZ010000011">
    <property type="protein sequence ID" value="KAK2717095.1"/>
    <property type="molecule type" value="Genomic_DNA"/>
</dbReference>
<dbReference type="SUPFAM" id="SSF55486">
    <property type="entry name" value="Metalloproteases ('zincins'), catalytic domain"/>
    <property type="match status" value="1"/>
</dbReference>
<feature type="region of interest" description="Disordered" evidence="8">
    <location>
        <begin position="1"/>
        <end position="46"/>
    </location>
</feature>
<dbReference type="InterPro" id="IPR000718">
    <property type="entry name" value="Peptidase_M13"/>
</dbReference>
<keyword evidence="4" id="KW-0479">Metal-binding</keyword>
<accession>A0AA88HWG9</accession>
<feature type="compositionally biased region" description="Basic and acidic residues" evidence="8">
    <location>
        <begin position="1"/>
        <end position="14"/>
    </location>
</feature>
<dbReference type="AlphaFoldDB" id="A0AA88HWG9"/>
<keyword evidence="9" id="KW-0812">Transmembrane</keyword>
<feature type="domain" description="Peptidase M13 C-terminal" evidence="10">
    <location>
        <begin position="597"/>
        <end position="796"/>
    </location>
</feature>
<dbReference type="CDD" id="cd08662">
    <property type="entry name" value="M13"/>
    <property type="match status" value="1"/>
</dbReference>
<proteinExistence type="inferred from homology"/>
<evidence type="ECO:0000256" key="8">
    <source>
        <dbReference type="SAM" id="MobiDB-lite"/>
    </source>
</evidence>
<dbReference type="Gene3D" id="1.10.1380.10">
    <property type="entry name" value="Neutral endopeptidase , domain2"/>
    <property type="match status" value="1"/>
</dbReference>
<evidence type="ECO:0000259" key="11">
    <source>
        <dbReference type="Pfam" id="PF05649"/>
    </source>
</evidence>
<evidence type="ECO:0000256" key="6">
    <source>
        <dbReference type="ARBA" id="ARBA00022833"/>
    </source>
</evidence>
<name>A0AA88HWG9_ARTSF</name>
<keyword evidence="6" id="KW-0862">Zinc</keyword>
<comment type="caution">
    <text evidence="12">The sequence shown here is derived from an EMBL/GenBank/DDBJ whole genome shotgun (WGS) entry which is preliminary data.</text>
</comment>
<keyword evidence="13" id="KW-1185">Reference proteome</keyword>
<dbReference type="GO" id="GO:0005886">
    <property type="term" value="C:plasma membrane"/>
    <property type="evidence" value="ECO:0007669"/>
    <property type="project" value="TreeGrafter"/>
</dbReference>
<dbReference type="InterPro" id="IPR008753">
    <property type="entry name" value="Peptidase_M13_N"/>
</dbReference>
<dbReference type="InterPro" id="IPR018497">
    <property type="entry name" value="Peptidase_M13_C"/>
</dbReference>
<dbReference type="PANTHER" id="PTHR11733">
    <property type="entry name" value="ZINC METALLOPROTEASE FAMILY M13 NEPRILYSIN-RELATED"/>
    <property type="match status" value="1"/>
</dbReference>
<dbReference type="InterPro" id="IPR024079">
    <property type="entry name" value="MetalloPept_cat_dom_sf"/>
</dbReference>
<evidence type="ECO:0000256" key="4">
    <source>
        <dbReference type="ARBA" id="ARBA00022723"/>
    </source>
</evidence>
<dbReference type="Pfam" id="PF05649">
    <property type="entry name" value="Peptidase_M13_N"/>
    <property type="match status" value="1"/>
</dbReference>
<feature type="domain" description="Peptidase M13 N-terminal" evidence="11">
    <location>
        <begin position="133"/>
        <end position="537"/>
    </location>
</feature>
<dbReference type="GO" id="GO:0046872">
    <property type="term" value="F:metal ion binding"/>
    <property type="evidence" value="ECO:0007669"/>
    <property type="project" value="UniProtKB-KW"/>
</dbReference>
<dbReference type="Gene3D" id="3.40.390.10">
    <property type="entry name" value="Collagenase (Catalytic Domain)"/>
    <property type="match status" value="1"/>
</dbReference>
<evidence type="ECO:0000313" key="13">
    <source>
        <dbReference type="Proteomes" id="UP001187531"/>
    </source>
</evidence>
<organism evidence="12 13">
    <name type="scientific">Artemia franciscana</name>
    <name type="common">Brine shrimp</name>
    <name type="synonym">Artemia sanfranciscana</name>
    <dbReference type="NCBI Taxonomy" id="6661"/>
    <lineage>
        <taxon>Eukaryota</taxon>
        <taxon>Metazoa</taxon>
        <taxon>Ecdysozoa</taxon>
        <taxon>Arthropoda</taxon>
        <taxon>Crustacea</taxon>
        <taxon>Branchiopoda</taxon>
        <taxon>Anostraca</taxon>
        <taxon>Artemiidae</taxon>
        <taxon>Artemia</taxon>
    </lineage>
</organism>
<evidence type="ECO:0000256" key="2">
    <source>
        <dbReference type="ARBA" id="ARBA00007357"/>
    </source>
</evidence>
<evidence type="ECO:0008006" key="14">
    <source>
        <dbReference type="Google" id="ProtNLM"/>
    </source>
</evidence>
<reference evidence="12" key="1">
    <citation type="submission" date="2023-07" db="EMBL/GenBank/DDBJ databases">
        <title>Chromosome-level genome assembly of Artemia franciscana.</title>
        <authorList>
            <person name="Jo E."/>
        </authorList>
    </citation>
    <scope>NUCLEOTIDE SEQUENCE</scope>
    <source>
        <tissue evidence="12">Whole body</tissue>
    </source>
</reference>
<dbReference type="Proteomes" id="UP001187531">
    <property type="component" value="Unassembled WGS sequence"/>
</dbReference>
<keyword evidence="9" id="KW-1133">Transmembrane helix</keyword>
<evidence type="ECO:0000313" key="12">
    <source>
        <dbReference type="EMBL" id="KAK2717095.1"/>
    </source>
</evidence>
<gene>
    <name evidence="12" type="ORF">QYM36_007288</name>
</gene>
<feature type="transmembrane region" description="Helical" evidence="9">
    <location>
        <begin position="75"/>
        <end position="99"/>
    </location>
</feature>
<dbReference type="Pfam" id="PF01431">
    <property type="entry name" value="Peptidase_M13"/>
    <property type="match status" value="1"/>
</dbReference>
<evidence type="ECO:0000256" key="5">
    <source>
        <dbReference type="ARBA" id="ARBA00022801"/>
    </source>
</evidence>
<evidence type="ECO:0000256" key="7">
    <source>
        <dbReference type="ARBA" id="ARBA00023049"/>
    </source>
</evidence>
<dbReference type="GO" id="GO:0004222">
    <property type="term" value="F:metalloendopeptidase activity"/>
    <property type="evidence" value="ECO:0007669"/>
    <property type="project" value="InterPro"/>
</dbReference>
<evidence type="ECO:0000256" key="3">
    <source>
        <dbReference type="ARBA" id="ARBA00022670"/>
    </source>
</evidence>
<dbReference type="InterPro" id="IPR042089">
    <property type="entry name" value="Peptidase_M13_dom_2"/>
</dbReference>
<evidence type="ECO:0000256" key="9">
    <source>
        <dbReference type="SAM" id="Phobius"/>
    </source>
</evidence>
<comment type="similarity">
    <text evidence="2">Belongs to the peptidase M13 family.</text>
</comment>
<sequence length="800" mass="90784">MESLELDMKPRENGDSNGELEPCIGFSSDQKPPAIIPRQKSGKYSSQSFVAKPEKRKSKHFDKLCRVLGVSKRGLFIVFVLFCFVLLLLSGIVALAVLWPKEVIQEPPDICASPTCLRASASVIESRQANVSPCDDFWTYSCGGWLEHNPLPTTTTHWNVYENLIHTAKDRIRRIIATNPHPTRVDSVAWKVKYFYDSCTALEHLVVPEQKLLRIIDQMGGWGVLRSFSVYSWNFKMVLRRLHAEYGVNAFFRLDVTPHPYDSTRNIVKISPDGLGLRERNYYYIDPEHKLDQTVGSRHSRPPTTRTIAAYKQLLKDSVQLLGATSPEAAKFAEELFHFEKRLAELTPTMAEQKMLTLATPGVMTVSELQQISFTVPWLEVLRASFPGAAIDDKSEILVVSGQYLRDVSSIISSTDRSTLNNYLMWRFTNDYLQYLSKEFSEVLVVFRAEVMGAIEPKPRWEMCLETTSRYFGLALGAFYAKFTDEVEDNKDTVMEIFDTIKNAIGSTVASSPWYSAVLRSRALEKLRAVKVQVGFPDYISRSYLENHYSAINVQVNDFLGNVLYGVHFLRKLQEKRLTSPAPEMNWIDSVYGNEIVYVTESNLVVVPQSLLHPPFILKGYPLPMLYGGLGVRLANVLVKSVTNPSVLYNTDGNLTNDTDIIEDSANLLSSQGKCLLIDTPDKEEEAEFMERTTLSTMVELAATRQAFKALRKLISEQPHRQYIALEDLDSGQIFFTSYAQSLCSINSEQYSEWVHTVSLELEERQRLSAILGQLPEFSQTFHCFENSTHYPKRSCGRVL</sequence>
<protein>
    <recommendedName>
        <fullName evidence="14">Endothelin-converting enzyme 1</fullName>
    </recommendedName>
</protein>
<keyword evidence="3" id="KW-0645">Protease</keyword>
<dbReference type="PROSITE" id="PS51885">
    <property type="entry name" value="NEPRILYSIN"/>
    <property type="match status" value="1"/>
</dbReference>
<keyword evidence="5" id="KW-0378">Hydrolase</keyword>